<evidence type="ECO:0000256" key="7">
    <source>
        <dbReference type="SAM" id="Phobius"/>
    </source>
</evidence>
<evidence type="ECO:0000256" key="4">
    <source>
        <dbReference type="ARBA" id="ARBA00022989"/>
    </source>
</evidence>
<dbReference type="EMBL" id="JSXC01000002">
    <property type="protein sequence ID" value="KHN56102.1"/>
    <property type="molecule type" value="Genomic_DNA"/>
</dbReference>
<dbReference type="RefSeq" id="WP_039344669.1">
    <property type="nucleotide sequence ID" value="NZ_JSXC01000002.1"/>
</dbReference>
<keyword evidence="2" id="KW-1003">Cell membrane</keyword>
<feature type="transmembrane region" description="Helical" evidence="7">
    <location>
        <begin position="6"/>
        <end position="23"/>
    </location>
</feature>
<name>A0A7V8ILZ1_9GAMM</name>
<feature type="coiled-coil region" evidence="6">
    <location>
        <begin position="27"/>
        <end position="54"/>
    </location>
</feature>
<keyword evidence="6" id="KW-0175">Coiled coil</keyword>
<keyword evidence="9" id="KW-1185">Reference proteome</keyword>
<evidence type="ECO:0000256" key="3">
    <source>
        <dbReference type="ARBA" id="ARBA00022692"/>
    </source>
</evidence>
<dbReference type="GO" id="GO:0005886">
    <property type="term" value="C:plasma membrane"/>
    <property type="evidence" value="ECO:0007669"/>
    <property type="project" value="UniProtKB-SubCell"/>
</dbReference>
<evidence type="ECO:0008006" key="10">
    <source>
        <dbReference type="Google" id="ProtNLM"/>
    </source>
</evidence>
<dbReference type="OrthoDB" id="6485757at2"/>
<evidence type="ECO:0000313" key="9">
    <source>
        <dbReference type="Proteomes" id="UP000053038"/>
    </source>
</evidence>
<evidence type="ECO:0000256" key="2">
    <source>
        <dbReference type="ARBA" id="ARBA00022475"/>
    </source>
</evidence>
<evidence type="ECO:0000256" key="6">
    <source>
        <dbReference type="SAM" id="Coils"/>
    </source>
</evidence>
<keyword evidence="5 7" id="KW-0472">Membrane</keyword>
<dbReference type="AlphaFoldDB" id="A0A7V8ILZ1"/>
<dbReference type="InterPro" id="IPR025594">
    <property type="entry name" value="YebO"/>
</dbReference>
<proteinExistence type="predicted"/>
<keyword evidence="4 7" id="KW-1133">Transmembrane helix</keyword>
<protein>
    <recommendedName>
        <fullName evidence="10">YebO family protein</fullName>
    </recommendedName>
</protein>
<gene>
    <name evidence="8" type="ORF">OI69_00635</name>
</gene>
<dbReference type="Proteomes" id="UP000053038">
    <property type="component" value="Unassembled WGS sequence"/>
</dbReference>
<comment type="subcellular location">
    <subcellularLocation>
        <location evidence="1">Cell membrane</location>
        <topology evidence="1">Single-pass membrane protein</topology>
    </subcellularLocation>
</comment>
<keyword evidence="3 7" id="KW-0812">Transmembrane</keyword>
<accession>A0A7V8ILZ1</accession>
<evidence type="ECO:0000313" key="8">
    <source>
        <dbReference type="EMBL" id="KHN56102.1"/>
    </source>
</evidence>
<dbReference type="Pfam" id="PF13974">
    <property type="entry name" value="YebO"/>
    <property type="match status" value="1"/>
</dbReference>
<evidence type="ECO:0000256" key="1">
    <source>
        <dbReference type="ARBA" id="ARBA00004162"/>
    </source>
</evidence>
<organism evidence="8 9">
    <name type="scientific">Pectobacterium fontis</name>
    <dbReference type="NCBI Taxonomy" id="2558042"/>
    <lineage>
        <taxon>Bacteria</taxon>
        <taxon>Pseudomonadati</taxon>
        <taxon>Pseudomonadota</taxon>
        <taxon>Gammaproteobacteria</taxon>
        <taxon>Enterobacterales</taxon>
        <taxon>Pectobacteriaceae</taxon>
        <taxon>Pectobacterium</taxon>
    </lineage>
</organism>
<evidence type="ECO:0000256" key="5">
    <source>
        <dbReference type="ARBA" id="ARBA00023136"/>
    </source>
</evidence>
<comment type="caution">
    <text evidence="8">The sequence shown here is derived from an EMBL/GenBank/DDBJ whole genome shotgun (WGS) entry which is preliminary data.</text>
</comment>
<sequence>MNILEVVFVLLVVLLAALIWFFVNRASVRANEQIKLLQELVEQQRQQVALLKKLQPQKHIEKNEPEAMAAELDNDEVELTFKSVIPER</sequence>
<reference evidence="8 9" key="1">
    <citation type="submission" date="2014-10" db="EMBL/GenBank/DDBJ databases">
        <title>Genome sequence of Pectobacterium carotovorum M022.</title>
        <authorList>
            <person name="Chan K.-G."/>
            <person name="Tan W.-S."/>
        </authorList>
    </citation>
    <scope>NUCLEOTIDE SEQUENCE [LARGE SCALE GENOMIC DNA]</scope>
    <source>
        <strain evidence="8 9">M022</strain>
    </source>
</reference>